<feature type="region of interest" description="Disordered" evidence="1">
    <location>
        <begin position="267"/>
        <end position="371"/>
    </location>
</feature>
<dbReference type="Proteomes" id="UP000735302">
    <property type="component" value="Unassembled WGS sequence"/>
</dbReference>
<proteinExistence type="predicted"/>
<feature type="compositionally biased region" description="Polar residues" evidence="1">
    <location>
        <begin position="294"/>
        <end position="303"/>
    </location>
</feature>
<organism evidence="2 3">
    <name type="scientific">Plakobranchus ocellatus</name>
    <dbReference type="NCBI Taxonomy" id="259542"/>
    <lineage>
        <taxon>Eukaryota</taxon>
        <taxon>Metazoa</taxon>
        <taxon>Spiralia</taxon>
        <taxon>Lophotrochozoa</taxon>
        <taxon>Mollusca</taxon>
        <taxon>Gastropoda</taxon>
        <taxon>Heterobranchia</taxon>
        <taxon>Euthyneura</taxon>
        <taxon>Panpulmonata</taxon>
        <taxon>Sacoglossa</taxon>
        <taxon>Placobranchoidea</taxon>
        <taxon>Plakobranchidae</taxon>
        <taxon>Plakobranchus</taxon>
    </lineage>
</organism>
<keyword evidence="3" id="KW-1185">Reference proteome</keyword>
<gene>
    <name evidence="2" type="ORF">PoB_002856400</name>
</gene>
<dbReference type="EMBL" id="BLXT01003557">
    <property type="protein sequence ID" value="GFO02059.1"/>
    <property type="molecule type" value="Genomic_DNA"/>
</dbReference>
<feature type="compositionally biased region" description="Basic residues" evidence="1">
    <location>
        <begin position="304"/>
        <end position="313"/>
    </location>
</feature>
<feature type="region of interest" description="Disordered" evidence="1">
    <location>
        <begin position="167"/>
        <end position="206"/>
    </location>
</feature>
<accession>A0AAV4A317</accession>
<evidence type="ECO:0000313" key="3">
    <source>
        <dbReference type="Proteomes" id="UP000735302"/>
    </source>
</evidence>
<feature type="compositionally biased region" description="Basic residues" evidence="1">
    <location>
        <begin position="347"/>
        <end position="357"/>
    </location>
</feature>
<evidence type="ECO:0000256" key="1">
    <source>
        <dbReference type="SAM" id="MobiDB-lite"/>
    </source>
</evidence>
<feature type="compositionally biased region" description="Basic and acidic residues" evidence="1">
    <location>
        <begin position="176"/>
        <end position="196"/>
    </location>
</feature>
<name>A0AAV4A317_9GAST</name>
<evidence type="ECO:0000313" key="2">
    <source>
        <dbReference type="EMBL" id="GFO02059.1"/>
    </source>
</evidence>
<sequence>MSKIYEFKDVEPVQHGVSNYDTLMMDRAARMYRMSQLLEILNNLQRQDVQYSTLDRDLFNLHWRYEYELQIQQQQQAIQRHEKQMKKKEKKKSKEQNQKAPSAFLPEQSDSHVTYLEKAWDEFVIDPAMLLRTDLDALHLQRETESASSRSPMQKLSDLDALQKELDESSINPPTQRHENQTKKKDKKSKEQDPKADLAIFPEQSDSDVTYPQKAMDHLINDPVSTTLPEQSDSDVTYLQKAMDDCINDSSTQLQTDLDALNLQTEVKPASARSPTQKSPDLDALSLHRDLDESTINPPTQHPGTKKKKRSKKSKESSIDPSTPTLQEPLDAEEQQKGQCASTKEEKRKRKKDKSKKSKEQDLSAWSSTLPVLDLQKEMDELFIF</sequence>
<dbReference type="AlphaFoldDB" id="A0AAV4A317"/>
<feature type="region of interest" description="Disordered" evidence="1">
    <location>
        <begin position="78"/>
        <end position="106"/>
    </location>
</feature>
<reference evidence="2 3" key="1">
    <citation type="journal article" date="2021" name="Elife">
        <title>Chloroplast acquisition without the gene transfer in kleptoplastic sea slugs, Plakobranchus ocellatus.</title>
        <authorList>
            <person name="Maeda T."/>
            <person name="Takahashi S."/>
            <person name="Yoshida T."/>
            <person name="Shimamura S."/>
            <person name="Takaki Y."/>
            <person name="Nagai Y."/>
            <person name="Toyoda A."/>
            <person name="Suzuki Y."/>
            <person name="Arimoto A."/>
            <person name="Ishii H."/>
            <person name="Satoh N."/>
            <person name="Nishiyama T."/>
            <person name="Hasebe M."/>
            <person name="Maruyama T."/>
            <person name="Minagawa J."/>
            <person name="Obokata J."/>
            <person name="Shigenobu S."/>
        </authorList>
    </citation>
    <scope>NUCLEOTIDE SEQUENCE [LARGE SCALE GENOMIC DNA]</scope>
</reference>
<protein>
    <submittedName>
        <fullName evidence="2">Uncharacterized protein</fullName>
    </submittedName>
</protein>
<comment type="caution">
    <text evidence="2">The sequence shown here is derived from an EMBL/GenBank/DDBJ whole genome shotgun (WGS) entry which is preliminary data.</text>
</comment>